<accession>A0ABV6M9D5</accession>
<organism evidence="3 4">
    <name type="scientific">Phytohabitans kaempferiae</name>
    <dbReference type="NCBI Taxonomy" id="1620943"/>
    <lineage>
        <taxon>Bacteria</taxon>
        <taxon>Bacillati</taxon>
        <taxon>Actinomycetota</taxon>
        <taxon>Actinomycetes</taxon>
        <taxon>Micromonosporales</taxon>
        <taxon>Micromonosporaceae</taxon>
    </lineage>
</organism>
<feature type="compositionally biased region" description="Low complexity" evidence="1">
    <location>
        <begin position="370"/>
        <end position="381"/>
    </location>
</feature>
<dbReference type="Pfam" id="PF05762">
    <property type="entry name" value="VWA_CoxE"/>
    <property type="match status" value="1"/>
</dbReference>
<evidence type="ECO:0000313" key="4">
    <source>
        <dbReference type="Proteomes" id="UP001589867"/>
    </source>
</evidence>
<feature type="region of interest" description="Disordered" evidence="1">
    <location>
        <begin position="314"/>
        <end position="434"/>
    </location>
</feature>
<dbReference type="PANTHER" id="PTHR42759:SF1">
    <property type="entry name" value="MAGNESIUM-CHELATASE SUBUNIT CHLD"/>
    <property type="match status" value="1"/>
</dbReference>
<feature type="region of interest" description="Disordered" evidence="1">
    <location>
        <begin position="87"/>
        <end position="119"/>
    </location>
</feature>
<sequence>MSGPSRPAGGSGKASPRPLRFPVLHVLADDPSRALSVTAVTKALPGRSSGAVGAALTRLVEDGAATVTLIGKARHYQITPVGIAEFSAGPPATRTRRTPEPTPAEALATAPAAGPVPPRPGAVLRPNGQWYLPRQLGDSTDVQVLRRLRRDKIPALLYGPPGTGKTSLIEAAFADVITVAGHGDTAVEDLVGSYVPLPDGGFEFSYGPLVVAMREGRALFVDDATLISPKVLAVLYPAMDGRGQVTITAHHHEEVTATDGFYVVAGHNPNVHGAVLTEALASRFSVHIEVTTDFDLAVSLGVPRAAVAAAVARSTTSSAAGRSTGRHSYANCWRSNRSPPPSGRPRPWPTSPPSPPTPAAPPRSRHYVRRSAAPSPRSPSANRNETHHGQTPRRTARPNPPAPPRAADRRARPRLLRPPEDGRPMSTISGHVTSATTSTPVVAAASPWKVWSTAWTRHAIRVTGRTDATVVVEPGAAGTSPARCIPATAAIEVDADIIGDPTIADPRRAAHKDAVPAAYGALLHECAHVAHSLWHTPPGTPPVVAAVADMLEESRAEGRYRARRPRDRRWLRRAVTTLVAPTDTPTDSPWSAAYAAGLLLARVDARILAARDVHGLRPAVTKILGRKVFTGLRQIWREAHQVDDTDADTMIDLARRWCRLLGIDPDTDRHVPTDTATTRIIAAILRAVLDRITASDKPPGPPGHGSLVGASPPITWTYRDPTTAEREAADRLTALLRRARTRDPISRPHAAATPPGRLRTRAAVTLAAQRATGAPPTAQPWQRTTRQQVPDPDLAIAITVDVSGSMASFARPLSAAAWILAHAGARSHARTATLAFGDKVVVLIPPGRRPTQVCDMTADAGTERFVEALTEADRLLHLSTPGAARLLVVVSDGHFPKPDAAQAAISRLHHAGCPVLWLAPAGGYARRYTDTTTTIDVDDPTTCINLIGKAAIDALANA</sequence>
<dbReference type="SUPFAM" id="SSF52540">
    <property type="entry name" value="P-loop containing nucleoside triphosphate hydrolases"/>
    <property type="match status" value="1"/>
</dbReference>
<dbReference type="SUPFAM" id="SSF53300">
    <property type="entry name" value="vWA-like"/>
    <property type="match status" value="1"/>
</dbReference>
<dbReference type="InterPro" id="IPR036390">
    <property type="entry name" value="WH_DNA-bd_sf"/>
</dbReference>
<feature type="compositionally biased region" description="Low complexity" evidence="1">
    <location>
        <begin position="314"/>
        <end position="323"/>
    </location>
</feature>
<feature type="region of interest" description="Disordered" evidence="1">
    <location>
        <begin position="695"/>
        <end position="714"/>
    </location>
</feature>
<dbReference type="SUPFAM" id="SSF46785">
    <property type="entry name" value="Winged helix' DNA-binding domain"/>
    <property type="match status" value="1"/>
</dbReference>
<evidence type="ECO:0000256" key="1">
    <source>
        <dbReference type="SAM" id="MobiDB-lite"/>
    </source>
</evidence>
<dbReference type="EMBL" id="JBHLUH010000059">
    <property type="protein sequence ID" value="MFC0531341.1"/>
    <property type="molecule type" value="Genomic_DNA"/>
</dbReference>
<evidence type="ECO:0000259" key="2">
    <source>
        <dbReference type="Pfam" id="PF07728"/>
    </source>
</evidence>
<dbReference type="Proteomes" id="UP001589867">
    <property type="component" value="Unassembled WGS sequence"/>
</dbReference>
<dbReference type="CDD" id="cd00009">
    <property type="entry name" value="AAA"/>
    <property type="match status" value="1"/>
</dbReference>
<dbReference type="RefSeq" id="WP_377255602.1">
    <property type="nucleotide sequence ID" value="NZ_JBHLUH010000059.1"/>
</dbReference>
<dbReference type="InterPro" id="IPR050764">
    <property type="entry name" value="CbbQ/NirQ/NorQ/GpvN"/>
</dbReference>
<dbReference type="Gene3D" id="3.40.50.300">
    <property type="entry name" value="P-loop containing nucleotide triphosphate hydrolases"/>
    <property type="match status" value="1"/>
</dbReference>
<dbReference type="PANTHER" id="PTHR42759">
    <property type="entry name" value="MOXR FAMILY PROTEIN"/>
    <property type="match status" value="1"/>
</dbReference>
<dbReference type="Pfam" id="PF07728">
    <property type="entry name" value="AAA_5"/>
    <property type="match status" value="1"/>
</dbReference>
<dbReference type="InterPro" id="IPR011704">
    <property type="entry name" value="ATPase_dyneun-rel_AAA"/>
</dbReference>
<name>A0ABV6M9D5_9ACTN</name>
<evidence type="ECO:0000313" key="3">
    <source>
        <dbReference type="EMBL" id="MFC0531341.1"/>
    </source>
</evidence>
<reference evidence="3 4" key="1">
    <citation type="submission" date="2024-09" db="EMBL/GenBank/DDBJ databases">
        <authorList>
            <person name="Sun Q."/>
            <person name="Mori K."/>
        </authorList>
    </citation>
    <scope>NUCLEOTIDE SEQUENCE [LARGE SCALE GENOMIC DNA]</scope>
    <source>
        <strain evidence="3 4">TBRC 3947</strain>
    </source>
</reference>
<protein>
    <submittedName>
        <fullName evidence="3">AAA family ATPase</fullName>
    </submittedName>
</protein>
<comment type="caution">
    <text evidence="3">The sequence shown here is derived from an EMBL/GenBank/DDBJ whole genome shotgun (WGS) entry which is preliminary data.</text>
</comment>
<keyword evidence="4" id="KW-1185">Reference proteome</keyword>
<gene>
    <name evidence="3" type="ORF">ACFFIA_27225</name>
</gene>
<dbReference type="InterPro" id="IPR027417">
    <property type="entry name" value="P-loop_NTPase"/>
</dbReference>
<feature type="domain" description="ATPase dynein-related AAA" evidence="2">
    <location>
        <begin position="156"/>
        <end position="284"/>
    </location>
</feature>
<proteinExistence type="predicted"/>
<feature type="compositionally biased region" description="Low complexity" evidence="1">
    <location>
        <begin position="103"/>
        <end position="113"/>
    </location>
</feature>
<dbReference type="Gene3D" id="3.40.50.410">
    <property type="entry name" value="von Willebrand factor, type A domain"/>
    <property type="match status" value="1"/>
</dbReference>
<dbReference type="InterPro" id="IPR036465">
    <property type="entry name" value="vWFA_dom_sf"/>
</dbReference>
<feature type="compositionally biased region" description="Pro residues" evidence="1">
    <location>
        <begin position="338"/>
        <end position="361"/>
    </location>
</feature>
<dbReference type="InterPro" id="IPR008912">
    <property type="entry name" value="Uncharacterised_CoxE"/>
</dbReference>